<sequence length="177" mass="20767">MFAIYTFKIKKHMALFRKLKNNLGVEEDDSKKKKPNEEIEKDEGEEEEEVKKESKKDKKEKHLADWPQSKGQLAADVYETDDEFFILAPVAGVSQDEIEIFVENEMLIIKSERKEPDADKEKKYFFKECYFGPFSRQVILPEDVNSQKIKASFKKGILLVSMPKKKIEKKKVEIEIE</sequence>
<feature type="region of interest" description="Disordered" evidence="3">
    <location>
        <begin position="25"/>
        <end position="68"/>
    </location>
</feature>
<reference evidence="5 6" key="1">
    <citation type="submission" date="2017-09" db="EMBL/GenBank/DDBJ databases">
        <title>Depth-based differentiation of microbial function through sediment-hosted aquifers and enrichment of novel symbionts in the deep terrestrial subsurface.</title>
        <authorList>
            <person name="Probst A.J."/>
            <person name="Ladd B."/>
            <person name="Jarett J.K."/>
            <person name="Geller-Mcgrath D.E."/>
            <person name="Sieber C.M."/>
            <person name="Emerson J.B."/>
            <person name="Anantharaman K."/>
            <person name="Thomas B.C."/>
            <person name="Malmstrom R."/>
            <person name="Stieglmeier M."/>
            <person name="Klingl A."/>
            <person name="Woyke T."/>
            <person name="Ryan C.M."/>
            <person name="Banfield J.F."/>
        </authorList>
    </citation>
    <scope>NUCLEOTIDE SEQUENCE [LARGE SCALE GENOMIC DNA]</scope>
    <source>
        <strain evidence="5">CG23_combo_of_CG06-09_8_20_14_all_37_87_8</strain>
    </source>
</reference>
<evidence type="ECO:0000259" key="4">
    <source>
        <dbReference type="PROSITE" id="PS01031"/>
    </source>
</evidence>
<comment type="caution">
    <text evidence="5">The sequence shown here is derived from an EMBL/GenBank/DDBJ whole genome shotgun (WGS) entry which is preliminary data.</text>
</comment>
<dbReference type="PANTHER" id="PTHR11527">
    <property type="entry name" value="HEAT-SHOCK PROTEIN 20 FAMILY MEMBER"/>
    <property type="match status" value="1"/>
</dbReference>
<name>A0A2G9ZH01_9BACT</name>
<feature type="compositionally biased region" description="Acidic residues" evidence="3">
    <location>
        <begin position="39"/>
        <end position="48"/>
    </location>
</feature>
<comment type="similarity">
    <text evidence="1 2">Belongs to the small heat shock protein (HSP20) family.</text>
</comment>
<dbReference type="EMBL" id="PCSB01000056">
    <property type="protein sequence ID" value="PIP31618.1"/>
    <property type="molecule type" value="Genomic_DNA"/>
</dbReference>
<dbReference type="Pfam" id="PF00011">
    <property type="entry name" value="HSP20"/>
    <property type="match status" value="1"/>
</dbReference>
<evidence type="ECO:0000256" key="3">
    <source>
        <dbReference type="SAM" id="MobiDB-lite"/>
    </source>
</evidence>
<protein>
    <recommendedName>
        <fullName evidence="4">SHSP domain-containing protein</fullName>
    </recommendedName>
</protein>
<evidence type="ECO:0000256" key="1">
    <source>
        <dbReference type="PROSITE-ProRule" id="PRU00285"/>
    </source>
</evidence>
<dbReference type="Gene3D" id="2.60.40.790">
    <property type="match status" value="1"/>
</dbReference>
<evidence type="ECO:0000313" key="6">
    <source>
        <dbReference type="Proteomes" id="UP000230447"/>
    </source>
</evidence>
<dbReference type="PROSITE" id="PS01031">
    <property type="entry name" value="SHSP"/>
    <property type="match status" value="1"/>
</dbReference>
<dbReference type="InterPro" id="IPR002068">
    <property type="entry name" value="A-crystallin/Hsp20_dom"/>
</dbReference>
<feature type="compositionally biased region" description="Basic and acidic residues" evidence="3">
    <location>
        <begin position="29"/>
        <end position="38"/>
    </location>
</feature>
<evidence type="ECO:0000313" key="5">
    <source>
        <dbReference type="EMBL" id="PIP31618.1"/>
    </source>
</evidence>
<accession>A0A2G9ZH01</accession>
<dbReference type="AlphaFoldDB" id="A0A2G9ZH01"/>
<feature type="domain" description="SHSP" evidence="4">
    <location>
        <begin position="66"/>
        <end position="177"/>
    </location>
</feature>
<evidence type="ECO:0000256" key="2">
    <source>
        <dbReference type="RuleBase" id="RU003616"/>
    </source>
</evidence>
<dbReference type="CDD" id="cd06464">
    <property type="entry name" value="ACD_sHsps-like"/>
    <property type="match status" value="1"/>
</dbReference>
<dbReference type="SUPFAM" id="SSF49764">
    <property type="entry name" value="HSP20-like chaperones"/>
    <property type="match status" value="1"/>
</dbReference>
<proteinExistence type="inferred from homology"/>
<dbReference type="Proteomes" id="UP000230447">
    <property type="component" value="Unassembled WGS sequence"/>
</dbReference>
<organism evidence="5 6">
    <name type="scientific">bacterium (Candidatus Gribaldobacteria) CG23_combo_of_CG06-09_8_20_14_all_37_87_8</name>
    <dbReference type="NCBI Taxonomy" id="2014278"/>
    <lineage>
        <taxon>Bacteria</taxon>
        <taxon>Candidatus Gribaldobacteria</taxon>
    </lineage>
</organism>
<gene>
    <name evidence="5" type="ORF">COX24_02645</name>
</gene>
<dbReference type="InterPro" id="IPR008978">
    <property type="entry name" value="HSP20-like_chaperone"/>
</dbReference>
<feature type="compositionally biased region" description="Basic and acidic residues" evidence="3">
    <location>
        <begin position="49"/>
        <end position="64"/>
    </location>
</feature>
<dbReference type="InterPro" id="IPR031107">
    <property type="entry name" value="Small_HSP"/>
</dbReference>